<keyword evidence="2" id="KW-0812">Transmembrane</keyword>
<accession>A0A2N6T4T7</accession>
<comment type="caution">
    <text evidence="3">The sequence shown here is derived from an EMBL/GenBank/DDBJ whole genome shotgun (WGS) entry which is preliminary data.</text>
</comment>
<feature type="transmembrane region" description="Helical" evidence="2">
    <location>
        <begin position="90"/>
        <end position="114"/>
    </location>
</feature>
<protein>
    <recommendedName>
        <fullName evidence="5">Anti-sigma-D factor RsdA sigma factor binding region domain-containing protein</fullName>
    </recommendedName>
</protein>
<organism evidence="3 4">
    <name type="scientific">Corynebacterium tuscaniense</name>
    <dbReference type="NCBI Taxonomy" id="302449"/>
    <lineage>
        <taxon>Bacteria</taxon>
        <taxon>Bacillati</taxon>
        <taxon>Actinomycetota</taxon>
        <taxon>Actinomycetes</taxon>
        <taxon>Mycobacteriales</taxon>
        <taxon>Corynebacteriaceae</taxon>
        <taxon>Corynebacterium</taxon>
    </lineage>
</organism>
<proteinExistence type="predicted"/>
<evidence type="ECO:0000313" key="4">
    <source>
        <dbReference type="Proteomes" id="UP000235836"/>
    </source>
</evidence>
<feature type="compositionally biased region" description="Low complexity" evidence="1">
    <location>
        <begin position="202"/>
        <end position="260"/>
    </location>
</feature>
<evidence type="ECO:0000256" key="2">
    <source>
        <dbReference type="SAM" id="Phobius"/>
    </source>
</evidence>
<dbReference type="Proteomes" id="UP000235836">
    <property type="component" value="Unassembled WGS sequence"/>
</dbReference>
<evidence type="ECO:0000256" key="1">
    <source>
        <dbReference type="SAM" id="MobiDB-lite"/>
    </source>
</evidence>
<keyword evidence="2" id="KW-0472">Membrane</keyword>
<evidence type="ECO:0000313" key="3">
    <source>
        <dbReference type="EMBL" id="PMC64334.1"/>
    </source>
</evidence>
<dbReference type="RefSeq" id="WP_102723970.1">
    <property type="nucleotide sequence ID" value="NZ_PNHG01000007.1"/>
</dbReference>
<sequence>MEPTSTFGRHHRRYEHDVQADDAFLTSLSLGVDPSDGADELASLLLGLRDEVEAPMPSAPLIDGALAPVTSITEHRAKRDASRRFRTSPWMAGLVGAAAATVVVAGSGAVLYSASPGSALWGPSQAVFGERKNVVELATKLDEIETMTESGNLAGAKLLIDQLRESMNLERGVPPEDGGDPAPKETVVVTPEPEPAGEKTQETVTVTLEPTTVTVVVTEQPGETTTTGSPAAPSSTRQGAPTPGPAAHPGAPTTQAGQSS</sequence>
<keyword evidence="2" id="KW-1133">Transmembrane helix</keyword>
<dbReference type="EMBL" id="PNHG01000007">
    <property type="protein sequence ID" value="PMC64334.1"/>
    <property type="molecule type" value="Genomic_DNA"/>
</dbReference>
<keyword evidence="4" id="KW-1185">Reference proteome</keyword>
<feature type="region of interest" description="Disordered" evidence="1">
    <location>
        <begin position="170"/>
        <end position="260"/>
    </location>
</feature>
<dbReference type="AlphaFoldDB" id="A0A2N6T4T7"/>
<reference evidence="3 4" key="1">
    <citation type="submission" date="2017-09" db="EMBL/GenBank/DDBJ databases">
        <title>Bacterial strain isolated from the female urinary microbiota.</title>
        <authorList>
            <person name="Thomas-White K."/>
            <person name="Kumar N."/>
            <person name="Forster S."/>
            <person name="Putonti C."/>
            <person name="Lawley T."/>
            <person name="Wolfe A.J."/>
        </authorList>
    </citation>
    <scope>NUCLEOTIDE SEQUENCE [LARGE SCALE GENOMIC DNA]</scope>
    <source>
        <strain evidence="3 4">UMB0792</strain>
    </source>
</reference>
<evidence type="ECO:0008006" key="5">
    <source>
        <dbReference type="Google" id="ProtNLM"/>
    </source>
</evidence>
<name>A0A2N6T4T7_9CORY</name>
<gene>
    <name evidence="3" type="ORF">CJ203_06215</name>
</gene>